<reference evidence="1" key="1">
    <citation type="submission" date="2023-04" db="EMBL/GenBank/DDBJ databases">
        <title>Ambrosiozyma monospora NBRC 10751.</title>
        <authorList>
            <person name="Ichikawa N."/>
            <person name="Sato H."/>
            <person name="Tonouchi N."/>
        </authorList>
    </citation>
    <scope>NUCLEOTIDE SEQUENCE</scope>
    <source>
        <strain evidence="1">NBRC 10751</strain>
    </source>
</reference>
<dbReference type="Proteomes" id="UP001165064">
    <property type="component" value="Unassembled WGS sequence"/>
</dbReference>
<organism evidence="1 2">
    <name type="scientific">Ambrosiozyma monospora</name>
    <name type="common">Yeast</name>
    <name type="synonym">Endomycopsis monosporus</name>
    <dbReference type="NCBI Taxonomy" id="43982"/>
    <lineage>
        <taxon>Eukaryota</taxon>
        <taxon>Fungi</taxon>
        <taxon>Dikarya</taxon>
        <taxon>Ascomycota</taxon>
        <taxon>Saccharomycotina</taxon>
        <taxon>Pichiomycetes</taxon>
        <taxon>Pichiales</taxon>
        <taxon>Pichiaceae</taxon>
        <taxon>Ambrosiozyma</taxon>
    </lineage>
</organism>
<accession>A0ACB5UCJ4</accession>
<evidence type="ECO:0000313" key="1">
    <source>
        <dbReference type="EMBL" id="GMF07673.1"/>
    </source>
</evidence>
<dbReference type="EMBL" id="BSXS01016391">
    <property type="protein sequence ID" value="GMF07673.1"/>
    <property type="molecule type" value="Genomic_DNA"/>
</dbReference>
<keyword evidence="2" id="KW-1185">Reference proteome</keyword>
<sequence>MPYSFNLDFAHIGLDTIMKQMMYVLFTINGGDDSTTAVEYDEDNEDENTTDRTTLFNSAREVILGEFTYAYPGTTADVLFRSDPNVCSI</sequence>
<protein>
    <submittedName>
        <fullName evidence="1">Unnamed protein product</fullName>
    </submittedName>
</protein>
<gene>
    <name evidence="1" type="ORF">Amon02_001300500</name>
</gene>
<proteinExistence type="predicted"/>
<name>A0ACB5UCJ4_AMBMO</name>
<evidence type="ECO:0000313" key="2">
    <source>
        <dbReference type="Proteomes" id="UP001165064"/>
    </source>
</evidence>
<comment type="caution">
    <text evidence="1">The sequence shown here is derived from an EMBL/GenBank/DDBJ whole genome shotgun (WGS) entry which is preliminary data.</text>
</comment>